<keyword evidence="7" id="KW-1185">Reference proteome</keyword>
<feature type="transmembrane region" description="Helical" evidence="5">
    <location>
        <begin position="351"/>
        <end position="369"/>
    </location>
</feature>
<dbReference type="PANTHER" id="PTHR46846:SF2">
    <property type="entry name" value="G-PROTEIN COUPLED RECEPTORS FAMILY 1 PROFILE DOMAIN-CONTAINING PROTEIN"/>
    <property type="match status" value="1"/>
</dbReference>
<dbReference type="InterPro" id="IPR019427">
    <property type="entry name" value="7TM_GPCR_serpentine_rcpt_Srw"/>
</dbReference>
<dbReference type="GO" id="GO:0016020">
    <property type="term" value="C:membrane"/>
    <property type="evidence" value="ECO:0007669"/>
    <property type="project" value="UniProtKB-SubCell"/>
</dbReference>
<evidence type="ECO:0000259" key="6">
    <source>
        <dbReference type="PROSITE" id="PS50262"/>
    </source>
</evidence>
<feature type="transmembrane region" description="Helical" evidence="5">
    <location>
        <begin position="226"/>
        <end position="248"/>
    </location>
</feature>
<feature type="transmembrane region" description="Helical" evidence="5">
    <location>
        <begin position="20"/>
        <end position="42"/>
    </location>
</feature>
<dbReference type="eggNOG" id="ENOG502THSQ">
    <property type="taxonomic scope" value="Eukaryota"/>
</dbReference>
<evidence type="ECO:0000256" key="4">
    <source>
        <dbReference type="ARBA" id="ARBA00023136"/>
    </source>
</evidence>
<feature type="transmembrane region" description="Helical" evidence="5">
    <location>
        <begin position="54"/>
        <end position="76"/>
    </location>
</feature>
<evidence type="ECO:0000256" key="1">
    <source>
        <dbReference type="ARBA" id="ARBA00004370"/>
    </source>
</evidence>
<dbReference type="PROSITE" id="PS50262">
    <property type="entry name" value="G_PROTEIN_RECEP_F1_2"/>
    <property type="match status" value="1"/>
</dbReference>
<feature type="transmembrane region" description="Helical" evidence="5">
    <location>
        <begin position="126"/>
        <end position="144"/>
    </location>
</feature>
<dbReference type="Gene3D" id="1.20.1070.10">
    <property type="entry name" value="Rhodopsin 7-helix transmembrane proteins"/>
    <property type="match status" value="2"/>
</dbReference>
<feature type="transmembrane region" description="Helical" evidence="5">
    <location>
        <begin position="420"/>
        <end position="439"/>
    </location>
</feature>
<keyword evidence="3 5" id="KW-1133">Transmembrane helix</keyword>
<name>A0A1I7UE46_9PELO</name>
<sequence>MGVRSDYSLLINQILGYLLVYGPTVNTILELSTVIVNLLHLIILFQKPLRSSSIFILMIGICLSDILAFLTLFLFIGEDRVSWYRSLLSTLRYSGFEMTLCLPPGYKSLSLIGLTKVLILNSSRPISIWLAIQMAFLRTLSIVFPMNETVQKMGKATFTVAMATAICLFWILYYSWELVFVKIWWFPDHIIRNCWNPEKARKLTVYLLVLDPTSLAFARQRESWEFLIRLVPTTLYPLLTVSLIIELWRIRKRRKSKDTDPTFLILFMTLSFMLSEGLVGVANCLEYGCIRDLSMDVKEYSESFSQVLVNLRSFNALSHAFVCFGMSSQYRGTVAKMICVLKPKKLTTPRITVAMALGITVFWIIYYSWELVFLKLWWFPDHLDFKACFFPKAALNSKFYVLVLHGDYYEQGLNRELREYSVRLLPVFIYPLLTVSLLIELWRIRKRRNKKLEGNTTKLTLFMTLSFMLSEGLTGIGLYPVYIKLTTEQEKVLEAENDTFRRYLDSTYLLFNCLRPFNALSHFFVCILMSTQYRDTVAGLFCRCKVKEKYNHDLE</sequence>
<dbReference type="PANTHER" id="PTHR46846">
    <property type="entry name" value="SERPENTINE RECEPTOR, CLASS W-RELATED"/>
    <property type="match status" value="1"/>
</dbReference>
<evidence type="ECO:0000256" key="3">
    <source>
        <dbReference type="ARBA" id="ARBA00022989"/>
    </source>
</evidence>
<dbReference type="Proteomes" id="UP000095282">
    <property type="component" value="Unplaced"/>
</dbReference>
<evidence type="ECO:0000256" key="2">
    <source>
        <dbReference type="ARBA" id="ARBA00022692"/>
    </source>
</evidence>
<accession>A0A1I7UE46</accession>
<keyword evidence="4 5" id="KW-0472">Membrane</keyword>
<comment type="subcellular location">
    <subcellularLocation>
        <location evidence="1">Membrane</location>
    </subcellularLocation>
</comment>
<feature type="transmembrane region" description="Helical" evidence="5">
    <location>
        <begin position="459"/>
        <end position="482"/>
    </location>
</feature>
<dbReference type="WBParaSite" id="Csp11.Scaffold629.g8407.t2">
    <property type="protein sequence ID" value="Csp11.Scaffold629.g8407.t2"/>
    <property type="gene ID" value="Csp11.Scaffold629.g8407"/>
</dbReference>
<protein>
    <submittedName>
        <fullName evidence="8">G_PROTEIN_RECEP_F1_2 domain-containing protein</fullName>
    </submittedName>
</protein>
<feature type="transmembrane region" description="Helical" evidence="5">
    <location>
        <begin position="156"/>
        <end position="176"/>
    </location>
</feature>
<dbReference type="AlphaFoldDB" id="A0A1I7UE46"/>
<reference evidence="8" key="1">
    <citation type="submission" date="2016-11" db="UniProtKB">
        <authorList>
            <consortium name="WormBaseParasite"/>
        </authorList>
    </citation>
    <scope>IDENTIFICATION</scope>
</reference>
<feature type="domain" description="G-protein coupled receptors family 1 profile" evidence="6">
    <location>
        <begin position="36"/>
        <end position="323"/>
    </location>
</feature>
<keyword evidence="2 5" id="KW-0812">Transmembrane</keyword>
<evidence type="ECO:0000313" key="7">
    <source>
        <dbReference type="Proteomes" id="UP000095282"/>
    </source>
</evidence>
<evidence type="ECO:0000256" key="5">
    <source>
        <dbReference type="SAM" id="Phobius"/>
    </source>
</evidence>
<dbReference type="Pfam" id="PF10324">
    <property type="entry name" value="7TM_GPCR_Srw"/>
    <property type="match status" value="2"/>
</dbReference>
<dbReference type="GO" id="GO:0008528">
    <property type="term" value="F:G protein-coupled peptide receptor activity"/>
    <property type="evidence" value="ECO:0007669"/>
    <property type="project" value="InterPro"/>
</dbReference>
<evidence type="ECO:0000313" key="8">
    <source>
        <dbReference type="WBParaSite" id="Csp11.Scaffold629.g8407.t2"/>
    </source>
</evidence>
<proteinExistence type="predicted"/>
<organism evidence="7 8">
    <name type="scientific">Caenorhabditis tropicalis</name>
    <dbReference type="NCBI Taxonomy" id="1561998"/>
    <lineage>
        <taxon>Eukaryota</taxon>
        <taxon>Metazoa</taxon>
        <taxon>Ecdysozoa</taxon>
        <taxon>Nematoda</taxon>
        <taxon>Chromadorea</taxon>
        <taxon>Rhabditida</taxon>
        <taxon>Rhabditina</taxon>
        <taxon>Rhabditomorpha</taxon>
        <taxon>Rhabditoidea</taxon>
        <taxon>Rhabditidae</taxon>
        <taxon>Peloderinae</taxon>
        <taxon>Caenorhabditis</taxon>
    </lineage>
</organism>
<dbReference type="SUPFAM" id="SSF81321">
    <property type="entry name" value="Family A G protein-coupled receptor-like"/>
    <property type="match status" value="2"/>
</dbReference>
<dbReference type="InterPro" id="IPR017452">
    <property type="entry name" value="GPCR_Rhodpsn_7TM"/>
</dbReference>